<sequence length="108" mass="13321">MKDMIMAPPTTRLQTIKREPFRLWESAAWLLRCYAERWKERARFYEKYRGYFPKLSSGRFVKRCRELEKMYQKLSMIMLAVPVREEEWVPVRLPLARRRRGRLIARCH</sequence>
<proteinExistence type="predicted"/>
<reference evidence="2" key="1">
    <citation type="submission" date="2015-09" db="EMBL/GenBank/DDBJ databases">
        <authorList>
            <person name="Daims H."/>
        </authorList>
    </citation>
    <scope>NUCLEOTIDE SEQUENCE [LARGE SCALE GENOMIC DNA]</scope>
</reference>
<name>A0A0S4KZA1_9BACT</name>
<accession>A0A0S4KZA1</accession>
<dbReference type="EMBL" id="LN885086">
    <property type="protein sequence ID" value="CUQ67732.1"/>
    <property type="molecule type" value="Genomic_DNA"/>
</dbReference>
<evidence type="ECO:0000313" key="1">
    <source>
        <dbReference type="EMBL" id="CUQ67732.1"/>
    </source>
</evidence>
<dbReference type="Proteomes" id="UP000066284">
    <property type="component" value="Chromosome 1"/>
</dbReference>
<organism evidence="1 2">
    <name type="scientific">Candidatus Nitrospira inopinata</name>
    <dbReference type="NCBI Taxonomy" id="1715989"/>
    <lineage>
        <taxon>Bacteria</taxon>
        <taxon>Pseudomonadati</taxon>
        <taxon>Nitrospirota</taxon>
        <taxon>Nitrospiria</taxon>
        <taxon>Nitrospirales</taxon>
        <taxon>Nitrospiraceae</taxon>
        <taxon>Nitrospira</taxon>
    </lineage>
</organism>
<dbReference type="KEGG" id="nio:NITINOP_2760"/>
<protein>
    <submittedName>
        <fullName evidence="1">Uncharacterized protein</fullName>
    </submittedName>
</protein>
<dbReference type="RefSeq" id="WP_158023411.1">
    <property type="nucleotide sequence ID" value="NZ_LN885086.1"/>
</dbReference>
<dbReference type="STRING" id="1715989.NITINOP_2760"/>
<dbReference type="AlphaFoldDB" id="A0A0S4KZA1"/>
<keyword evidence="2" id="KW-1185">Reference proteome</keyword>
<dbReference type="OrthoDB" id="9797220at2"/>
<evidence type="ECO:0000313" key="2">
    <source>
        <dbReference type="Proteomes" id="UP000066284"/>
    </source>
</evidence>
<gene>
    <name evidence="1" type="ORF">NITINOP_2760</name>
</gene>